<dbReference type="PANTHER" id="PTHR30537:SF74">
    <property type="entry name" value="HTH-TYPE TRANSCRIPTIONAL REGULATOR TRPI"/>
    <property type="match status" value="1"/>
</dbReference>
<dbReference type="RefSeq" id="WP_106163313.1">
    <property type="nucleotide sequence ID" value="NZ_PVUF01000004.1"/>
</dbReference>
<organism evidence="6 7">
    <name type="scientific">Tritonibacter scottomollicae</name>
    <name type="common">Epibacterium scottomollicae</name>
    <dbReference type="NCBI Taxonomy" id="483013"/>
    <lineage>
        <taxon>Bacteria</taxon>
        <taxon>Pseudomonadati</taxon>
        <taxon>Pseudomonadota</taxon>
        <taxon>Alphaproteobacteria</taxon>
        <taxon>Rhodobacterales</taxon>
        <taxon>Paracoccaceae</taxon>
        <taxon>Tritonibacter</taxon>
    </lineage>
</organism>
<dbReference type="GO" id="GO:0003700">
    <property type="term" value="F:DNA-binding transcription factor activity"/>
    <property type="evidence" value="ECO:0007669"/>
    <property type="project" value="InterPro"/>
</dbReference>
<evidence type="ECO:0000256" key="3">
    <source>
        <dbReference type="ARBA" id="ARBA00023125"/>
    </source>
</evidence>
<dbReference type="InterPro" id="IPR005119">
    <property type="entry name" value="LysR_subst-bd"/>
</dbReference>
<dbReference type="PRINTS" id="PR00039">
    <property type="entry name" value="HTHLYSR"/>
</dbReference>
<keyword evidence="3" id="KW-0238">DNA-binding</keyword>
<dbReference type="OrthoDB" id="9803735at2"/>
<name>A0A2T1AIJ4_TRISK</name>
<evidence type="ECO:0000259" key="5">
    <source>
        <dbReference type="PROSITE" id="PS50931"/>
    </source>
</evidence>
<evidence type="ECO:0000256" key="4">
    <source>
        <dbReference type="ARBA" id="ARBA00023163"/>
    </source>
</evidence>
<protein>
    <submittedName>
        <fullName evidence="6">LysR family glycine cleavage system transcriptional activator</fullName>
    </submittedName>
</protein>
<reference evidence="6 7" key="1">
    <citation type="submission" date="2018-03" db="EMBL/GenBank/DDBJ databases">
        <title>Genomic Encyclopedia of Archaeal and Bacterial Type Strains, Phase II (KMG-II): from individual species to whole genera.</title>
        <authorList>
            <person name="Goeker M."/>
        </authorList>
    </citation>
    <scope>NUCLEOTIDE SEQUENCE [LARGE SCALE GENOMIC DNA]</scope>
    <source>
        <strain evidence="6 7">DSM 25328</strain>
    </source>
</reference>
<sequence>MDKAKSPLPPLPAVRAFEAAARLGSFSRAAEELAMTQAAVSYQIKLLEDRAGQPLFRRLPRGVVPTAAGKALQLQVGEALDMVRRGWAEVRGGGGQELVISAIASFAAFILGPRLGLFQVAHPGITTRVEVNHRYVDLEAGEASVAIRVGHGSWPGLAADLLFRSSYTPLLTPALMETYGPITQPEDLLRVPLVDAADPAWEMWFRAAGVDYVPQAERHSLGTQVLEVQAALAGHGACLLTPAYASGMIASGALVQPFDQVTEDDISVWLAYPEARRADPAVAAFRNWLLAEVADFDSN</sequence>
<accession>A0A2T1AIJ4</accession>
<dbReference type="Gene3D" id="3.40.190.10">
    <property type="entry name" value="Periplasmic binding protein-like II"/>
    <property type="match status" value="2"/>
</dbReference>
<keyword evidence="2" id="KW-0805">Transcription regulation</keyword>
<evidence type="ECO:0000256" key="1">
    <source>
        <dbReference type="ARBA" id="ARBA00009437"/>
    </source>
</evidence>
<dbReference type="AlphaFoldDB" id="A0A2T1AIJ4"/>
<evidence type="ECO:0000313" key="7">
    <source>
        <dbReference type="Proteomes" id="UP000237718"/>
    </source>
</evidence>
<keyword evidence="4" id="KW-0804">Transcription</keyword>
<dbReference type="InterPro" id="IPR058163">
    <property type="entry name" value="LysR-type_TF_proteobact-type"/>
</dbReference>
<dbReference type="InterPro" id="IPR036390">
    <property type="entry name" value="WH_DNA-bd_sf"/>
</dbReference>
<dbReference type="SUPFAM" id="SSF46785">
    <property type="entry name" value="Winged helix' DNA-binding domain"/>
    <property type="match status" value="1"/>
</dbReference>
<comment type="caution">
    <text evidence="6">The sequence shown here is derived from an EMBL/GenBank/DDBJ whole genome shotgun (WGS) entry which is preliminary data.</text>
</comment>
<evidence type="ECO:0000256" key="2">
    <source>
        <dbReference type="ARBA" id="ARBA00023015"/>
    </source>
</evidence>
<dbReference type="PROSITE" id="PS50931">
    <property type="entry name" value="HTH_LYSR"/>
    <property type="match status" value="1"/>
</dbReference>
<evidence type="ECO:0000313" key="6">
    <source>
        <dbReference type="EMBL" id="PRZ48372.1"/>
    </source>
</evidence>
<dbReference type="InterPro" id="IPR036388">
    <property type="entry name" value="WH-like_DNA-bd_sf"/>
</dbReference>
<dbReference type="Pfam" id="PF03466">
    <property type="entry name" value="LysR_substrate"/>
    <property type="match status" value="1"/>
</dbReference>
<dbReference type="SUPFAM" id="SSF53850">
    <property type="entry name" value="Periplasmic binding protein-like II"/>
    <property type="match status" value="1"/>
</dbReference>
<dbReference type="Gene3D" id="1.10.10.10">
    <property type="entry name" value="Winged helix-like DNA-binding domain superfamily/Winged helix DNA-binding domain"/>
    <property type="match status" value="1"/>
</dbReference>
<dbReference type="Pfam" id="PF00126">
    <property type="entry name" value="HTH_1"/>
    <property type="match status" value="1"/>
</dbReference>
<gene>
    <name evidence="6" type="ORF">CLV89_104200</name>
</gene>
<dbReference type="GO" id="GO:0043565">
    <property type="term" value="F:sequence-specific DNA binding"/>
    <property type="evidence" value="ECO:0007669"/>
    <property type="project" value="TreeGrafter"/>
</dbReference>
<dbReference type="PANTHER" id="PTHR30537">
    <property type="entry name" value="HTH-TYPE TRANSCRIPTIONAL REGULATOR"/>
    <property type="match status" value="1"/>
</dbReference>
<proteinExistence type="inferred from homology"/>
<comment type="similarity">
    <text evidence="1">Belongs to the LysR transcriptional regulatory family.</text>
</comment>
<dbReference type="Proteomes" id="UP000237718">
    <property type="component" value="Unassembled WGS sequence"/>
</dbReference>
<dbReference type="InterPro" id="IPR000847">
    <property type="entry name" value="LysR_HTH_N"/>
</dbReference>
<feature type="domain" description="HTH lysR-type" evidence="5">
    <location>
        <begin position="9"/>
        <end position="66"/>
    </location>
</feature>
<dbReference type="CDD" id="cd08432">
    <property type="entry name" value="PBP2_GcdR_TrpI_HvrB_AmpR_like"/>
    <property type="match status" value="1"/>
</dbReference>
<dbReference type="GO" id="GO:0006351">
    <property type="term" value="P:DNA-templated transcription"/>
    <property type="evidence" value="ECO:0007669"/>
    <property type="project" value="TreeGrafter"/>
</dbReference>
<dbReference type="EMBL" id="PVUF01000004">
    <property type="protein sequence ID" value="PRZ48372.1"/>
    <property type="molecule type" value="Genomic_DNA"/>
</dbReference>